<dbReference type="PANTHER" id="PTHR38786:SF1">
    <property type="entry name" value="FLAGELLAR FLIJ PROTEIN"/>
    <property type="match status" value="1"/>
</dbReference>
<evidence type="ECO:0000256" key="6">
    <source>
        <dbReference type="ARBA" id="ARBA00022500"/>
    </source>
</evidence>
<dbReference type="RefSeq" id="WP_172202990.1">
    <property type="nucleotide sequence ID" value="NZ_CP071060.1"/>
</dbReference>
<evidence type="ECO:0000313" key="13">
    <source>
        <dbReference type="Proteomes" id="UP000663570"/>
    </source>
</evidence>
<keyword evidence="10" id="KW-1006">Bacterial flagellum protein export</keyword>
<evidence type="ECO:0000256" key="1">
    <source>
        <dbReference type="ARBA" id="ARBA00004413"/>
    </source>
</evidence>
<keyword evidence="5" id="KW-1003">Cell membrane</keyword>
<evidence type="ECO:0000256" key="2">
    <source>
        <dbReference type="ARBA" id="ARBA00010004"/>
    </source>
</evidence>
<evidence type="ECO:0000313" key="12">
    <source>
        <dbReference type="EMBL" id="QSI78764.1"/>
    </source>
</evidence>
<dbReference type="NCBIfam" id="TIGR02473">
    <property type="entry name" value="flagell_FliJ"/>
    <property type="match status" value="1"/>
</dbReference>
<proteinExistence type="inferred from homology"/>
<gene>
    <name evidence="12" type="primary">fliJ</name>
    <name evidence="12" type="ORF">JY500_09235</name>
</gene>
<dbReference type="Gene3D" id="1.10.287.1700">
    <property type="match status" value="1"/>
</dbReference>
<feature type="region of interest" description="Disordered" evidence="11">
    <location>
        <begin position="123"/>
        <end position="169"/>
    </location>
</feature>
<protein>
    <recommendedName>
        <fullName evidence="3">Flagellar FliJ protein</fullName>
    </recommendedName>
</protein>
<dbReference type="EMBL" id="CP071060">
    <property type="protein sequence ID" value="QSI78764.1"/>
    <property type="molecule type" value="Genomic_DNA"/>
</dbReference>
<evidence type="ECO:0000256" key="11">
    <source>
        <dbReference type="SAM" id="MobiDB-lite"/>
    </source>
</evidence>
<keyword evidence="12" id="KW-0966">Cell projection</keyword>
<dbReference type="InterPro" id="IPR012823">
    <property type="entry name" value="Flagell_FliJ"/>
</dbReference>
<feature type="compositionally biased region" description="Basic and acidic residues" evidence="11">
    <location>
        <begin position="123"/>
        <end position="146"/>
    </location>
</feature>
<dbReference type="InterPro" id="IPR018006">
    <property type="entry name" value="Flag_FliJ_proteobac"/>
</dbReference>
<keyword evidence="4" id="KW-0813">Transport</keyword>
<evidence type="ECO:0000256" key="8">
    <source>
        <dbReference type="ARBA" id="ARBA00022927"/>
    </source>
</evidence>
<keyword evidence="9" id="KW-0472">Membrane</keyword>
<evidence type="ECO:0000256" key="3">
    <source>
        <dbReference type="ARBA" id="ARBA00020392"/>
    </source>
</evidence>
<dbReference type="PANTHER" id="PTHR38786">
    <property type="entry name" value="FLAGELLAR FLIJ PROTEIN"/>
    <property type="match status" value="1"/>
</dbReference>
<dbReference type="InterPro" id="IPR053716">
    <property type="entry name" value="Flag_assembly_chemotaxis_eff"/>
</dbReference>
<comment type="subcellular location">
    <subcellularLocation>
        <location evidence="1">Cell membrane</location>
        <topology evidence="1">Peripheral membrane protein</topology>
        <orientation evidence="1">Cytoplasmic side</orientation>
    </subcellularLocation>
</comment>
<evidence type="ECO:0000256" key="7">
    <source>
        <dbReference type="ARBA" id="ARBA00022795"/>
    </source>
</evidence>
<dbReference type="InterPro" id="IPR052570">
    <property type="entry name" value="FliJ"/>
</dbReference>
<accession>A0ABX7MBJ2</accession>
<dbReference type="PIRSF" id="PIRSF019404">
    <property type="entry name" value="FliJ"/>
    <property type="match status" value="1"/>
</dbReference>
<keyword evidence="12" id="KW-0282">Flagellum</keyword>
<evidence type="ECO:0000256" key="4">
    <source>
        <dbReference type="ARBA" id="ARBA00022448"/>
    </source>
</evidence>
<dbReference type="PRINTS" id="PR01004">
    <property type="entry name" value="FLGFLIJ"/>
</dbReference>
<name>A0ABX7MBJ2_9RHOO</name>
<comment type="similarity">
    <text evidence="2">Belongs to the FliJ family.</text>
</comment>
<keyword evidence="7" id="KW-1005">Bacterial flagellum biogenesis</keyword>
<reference evidence="12 13" key="1">
    <citation type="submission" date="2021-02" db="EMBL/GenBank/DDBJ databases">
        <title>Niveibacterium changnyeongensis HC41.</title>
        <authorList>
            <person name="Kang M."/>
        </authorList>
    </citation>
    <scope>NUCLEOTIDE SEQUENCE [LARGE SCALE GENOMIC DNA]</scope>
    <source>
        <strain evidence="12 13">HC41</strain>
    </source>
</reference>
<evidence type="ECO:0000256" key="5">
    <source>
        <dbReference type="ARBA" id="ARBA00022475"/>
    </source>
</evidence>
<organism evidence="12 13">
    <name type="scientific">Niveibacterium microcysteis</name>
    <dbReference type="NCBI Taxonomy" id="2811415"/>
    <lineage>
        <taxon>Bacteria</taxon>
        <taxon>Pseudomonadati</taxon>
        <taxon>Pseudomonadota</taxon>
        <taxon>Betaproteobacteria</taxon>
        <taxon>Rhodocyclales</taxon>
        <taxon>Rhodocyclaceae</taxon>
        <taxon>Niveibacterium</taxon>
    </lineage>
</organism>
<dbReference type="Pfam" id="PF02050">
    <property type="entry name" value="FliJ"/>
    <property type="match status" value="1"/>
</dbReference>
<evidence type="ECO:0000256" key="10">
    <source>
        <dbReference type="ARBA" id="ARBA00023225"/>
    </source>
</evidence>
<keyword evidence="6" id="KW-0145">Chemotaxis</keyword>
<keyword evidence="13" id="KW-1185">Reference proteome</keyword>
<keyword evidence="8" id="KW-0653">Protein transport</keyword>
<evidence type="ECO:0000256" key="9">
    <source>
        <dbReference type="ARBA" id="ARBA00023136"/>
    </source>
</evidence>
<dbReference type="Proteomes" id="UP000663570">
    <property type="component" value="Chromosome"/>
</dbReference>
<keyword evidence="12" id="KW-0969">Cilium</keyword>
<sequence>MSNALQTLIELAQSRMDDAAKRLGALLASGQAHEQKLEILVQYREEYHNRFRAAAQTGISPEAWRNYSTFIAKLDEAVFEQEQIVARAREQVVAGKQAWVDERNRKKAFDTLATRQQAVALRKESRAEQRITDEHSAKLFRTKQEEAQDDSDSTPGNGSITPEGPADPT</sequence>